<dbReference type="EMBL" id="LSRX01000461">
    <property type="protein sequence ID" value="OLP96587.1"/>
    <property type="molecule type" value="Genomic_DNA"/>
</dbReference>
<feature type="chain" id="PRO_5012615808" evidence="1">
    <location>
        <begin position="21"/>
        <end position="158"/>
    </location>
</feature>
<evidence type="ECO:0000313" key="2">
    <source>
        <dbReference type="EMBL" id="OLP96587.1"/>
    </source>
</evidence>
<dbReference type="Proteomes" id="UP000186817">
    <property type="component" value="Unassembled WGS sequence"/>
</dbReference>
<proteinExistence type="predicted"/>
<keyword evidence="1" id="KW-0732">Signal</keyword>
<comment type="caution">
    <text evidence="2">The sequence shown here is derived from an EMBL/GenBank/DDBJ whole genome shotgun (WGS) entry which is preliminary data.</text>
</comment>
<dbReference type="AlphaFoldDB" id="A0A1Q9DN30"/>
<gene>
    <name evidence="2" type="ORF">AK812_SmicGene21141</name>
</gene>
<accession>A0A1Q9DN30</accession>
<name>A0A1Q9DN30_SYMMI</name>
<sequence length="158" mass="17373">MERAVFLFVWCCLPLQGLEATPPEGVEGKLHVLLPGWRLECLALGRVMKWLYAMSAASMDITRSMLPLDFESWVEASLHRGSLSSMPPEKGRIEGRGGGFCYVPLSGLRLNSCSEDMNNAKRAENGNIARLGHEPVIVEVERPEEDLGDAEASTQTNA</sequence>
<feature type="signal peptide" evidence="1">
    <location>
        <begin position="1"/>
        <end position="20"/>
    </location>
</feature>
<evidence type="ECO:0000313" key="3">
    <source>
        <dbReference type="Proteomes" id="UP000186817"/>
    </source>
</evidence>
<keyword evidence="3" id="KW-1185">Reference proteome</keyword>
<organism evidence="2 3">
    <name type="scientific">Symbiodinium microadriaticum</name>
    <name type="common">Dinoflagellate</name>
    <name type="synonym">Zooxanthella microadriatica</name>
    <dbReference type="NCBI Taxonomy" id="2951"/>
    <lineage>
        <taxon>Eukaryota</taxon>
        <taxon>Sar</taxon>
        <taxon>Alveolata</taxon>
        <taxon>Dinophyceae</taxon>
        <taxon>Suessiales</taxon>
        <taxon>Symbiodiniaceae</taxon>
        <taxon>Symbiodinium</taxon>
    </lineage>
</organism>
<reference evidence="2 3" key="1">
    <citation type="submission" date="2016-02" db="EMBL/GenBank/DDBJ databases">
        <title>Genome analysis of coral dinoflagellate symbionts highlights evolutionary adaptations to a symbiotic lifestyle.</title>
        <authorList>
            <person name="Aranda M."/>
            <person name="Li Y."/>
            <person name="Liew Y.J."/>
            <person name="Baumgarten S."/>
            <person name="Simakov O."/>
            <person name="Wilson M."/>
            <person name="Piel J."/>
            <person name="Ashoor H."/>
            <person name="Bougouffa S."/>
            <person name="Bajic V.B."/>
            <person name="Ryu T."/>
            <person name="Ravasi T."/>
            <person name="Bayer T."/>
            <person name="Micklem G."/>
            <person name="Kim H."/>
            <person name="Bhak J."/>
            <person name="Lajeunesse T.C."/>
            <person name="Voolstra C.R."/>
        </authorList>
    </citation>
    <scope>NUCLEOTIDE SEQUENCE [LARGE SCALE GENOMIC DNA]</scope>
    <source>
        <strain evidence="2 3">CCMP2467</strain>
    </source>
</reference>
<dbReference type="OrthoDB" id="10301035at2759"/>
<evidence type="ECO:0000256" key="1">
    <source>
        <dbReference type="SAM" id="SignalP"/>
    </source>
</evidence>
<protein>
    <submittedName>
        <fullName evidence="2">Uncharacterized protein</fullName>
    </submittedName>
</protein>